<evidence type="ECO:0000256" key="7">
    <source>
        <dbReference type="HAMAP-Rule" id="MF_00001"/>
    </source>
</evidence>
<evidence type="ECO:0000259" key="9">
    <source>
        <dbReference type="Pfam" id="PF02729"/>
    </source>
</evidence>
<accession>A0A5C5Z8A9</accession>
<dbReference type="HAMAP" id="MF_00001">
    <property type="entry name" value="Asp_carb_tr"/>
    <property type="match status" value="1"/>
</dbReference>
<dbReference type="UniPathway" id="UPA00070">
    <property type="reaction ID" value="UER00116"/>
</dbReference>
<dbReference type="PROSITE" id="PS00097">
    <property type="entry name" value="CARBAMOYLTRANSFERASE"/>
    <property type="match status" value="1"/>
</dbReference>
<comment type="subunit">
    <text evidence="7">Heterododecamer (2C3:3R2) of six catalytic PyrB chains organized as two trimers (C3), and six regulatory PyrI chains organized as three dimers (R2).</text>
</comment>
<reference evidence="10 11" key="1">
    <citation type="submission" date="2019-02" db="EMBL/GenBank/DDBJ databases">
        <title>Deep-cultivation of Planctomycetes and their phenomic and genomic characterization uncovers novel biology.</title>
        <authorList>
            <person name="Wiegand S."/>
            <person name="Jogler M."/>
            <person name="Boedeker C."/>
            <person name="Pinto D."/>
            <person name="Vollmers J."/>
            <person name="Rivas-Marin E."/>
            <person name="Kohn T."/>
            <person name="Peeters S.H."/>
            <person name="Heuer A."/>
            <person name="Rast P."/>
            <person name="Oberbeckmann S."/>
            <person name="Bunk B."/>
            <person name="Jeske O."/>
            <person name="Meyerdierks A."/>
            <person name="Storesund J.E."/>
            <person name="Kallscheuer N."/>
            <person name="Luecker S."/>
            <person name="Lage O.M."/>
            <person name="Pohl T."/>
            <person name="Merkel B.J."/>
            <person name="Hornburger P."/>
            <person name="Mueller R.-W."/>
            <person name="Bruemmer F."/>
            <person name="Labrenz M."/>
            <person name="Spormann A.M."/>
            <person name="Op Den Camp H."/>
            <person name="Overmann J."/>
            <person name="Amann R."/>
            <person name="Jetten M.S.M."/>
            <person name="Mascher T."/>
            <person name="Medema M.H."/>
            <person name="Devos D.P."/>
            <person name="Kaster A.-K."/>
            <person name="Ovreas L."/>
            <person name="Rohde M."/>
            <person name="Galperin M.Y."/>
            <person name="Jogler C."/>
        </authorList>
    </citation>
    <scope>NUCLEOTIDE SEQUENCE [LARGE SCALE GENOMIC DNA]</scope>
    <source>
        <strain evidence="10 11">CA13</strain>
    </source>
</reference>
<keyword evidence="3 7" id="KW-0808">Transferase</keyword>
<dbReference type="InterPro" id="IPR006131">
    <property type="entry name" value="Asp_carbamoyltransf_Asp/Orn-bd"/>
</dbReference>
<evidence type="ECO:0000256" key="1">
    <source>
        <dbReference type="ARBA" id="ARBA00004852"/>
    </source>
</evidence>
<dbReference type="EC" id="2.1.3.2" evidence="7"/>
<dbReference type="EMBL" id="SJPJ01000001">
    <property type="protein sequence ID" value="TWT83544.1"/>
    <property type="molecule type" value="Genomic_DNA"/>
</dbReference>
<evidence type="ECO:0000313" key="11">
    <source>
        <dbReference type="Proteomes" id="UP000315010"/>
    </source>
</evidence>
<sequence length="338" mass="36778">MPDTGATELPFPANWHRRDLLELQCLRPDEIQTLLDTAQTLKDLTGGGRNKLSLLSGKTCANLFFENSTRTRSSFSLAAKRLGADTLEFSSAGSSVAKGETFVDTAKTIQAMGVDWVVTRHNTPGTPQLLARELDCSVLNAGDGAHEHPTQGLLDMLTIRQHRGGLEGLTVALVGDIAHSRTARSNLWGLKKMGAHVIVCGPPTLVSPRWAEIGFEVAHSLDEILPRCDVLNLLRIQFERQQARYFPSVHEYAALYAMNADRMRRAKQDILIMAPGPINRGVEITPEVADGPHSVILEQVTNGIAVRMAALWLLAGAADRQGSRHGESENPQTAPQAS</sequence>
<feature type="binding site" evidence="7">
    <location>
        <position position="276"/>
    </location>
    <ligand>
        <name>carbamoyl phosphate</name>
        <dbReference type="ChEBI" id="CHEBI:58228"/>
    </ligand>
</feature>
<feature type="domain" description="Aspartate/ornithine carbamoyltransferase carbamoyl-P binding" evidence="9">
    <location>
        <begin position="18"/>
        <end position="161"/>
    </location>
</feature>
<dbReference type="PANTHER" id="PTHR45753">
    <property type="entry name" value="ORNITHINE CARBAMOYLTRANSFERASE, MITOCHONDRIAL"/>
    <property type="match status" value="1"/>
</dbReference>
<keyword evidence="11" id="KW-1185">Reference proteome</keyword>
<comment type="catalytic activity">
    <reaction evidence="6 7">
        <text>carbamoyl phosphate + L-aspartate = N-carbamoyl-L-aspartate + phosphate + H(+)</text>
        <dbReference type="Rhea" id="RHEA:20013"/>
        <dbReference type="ChEBI" id="CHEBI:15378"/>
        <dbReference type="ChEBI" id="CHEBI:29991"/>
        <dbReference type="ChEBI" id="CHEBI:32814"/>
        <dbReference type="ChEBI" id="CHEBI:43474"/>
        <dbReference type="ChEBI" id="CHEBI:58228"/>
        <dbReference type="EC" id="2.1.3.2"/>
    </reaction>
</comment>
<feature type="binding site" evidence="7">
    <location>
        <position position="151"/>
    </location>
    <ligand>
        <name>carbamoyl phosphate</name>
        <dbReference type="ChEBI" id="CHEBI:58228"/>
    </ligand>
</feature>
<protein>
    <recommendedName>
        <fullName evidence="7">Aspartate carbamoyltransferase</fullName>
        <ecNumber evidence="7">2.1.3.2</ecNumber>
    </recommendedName>
    <alternativeName>
        <fullName evidence="7">Aspartate transcarbamylase</fullName>
        <shortName evidence="7">ATCase</shortName>
    </alternativeName>
</protein>
<dbReference type="InterPro" id="IPR006130">
    <property type="entry name" value="Asp/Orn_carbamoylTrfase"/>
</dbReference>
<dbReference type="InterPro" id="IPR036901">
    <property type="entry name" value="Asp/Orn_carbamoylTrfase_sf"/>
</dbReference>
<evidence type="ECO:0000259" key="8">
    <source>
        <dbReference type="Pfam" id="PF00185"/>
    </source>
</evidence>
<evidence type="ECO:0000256" key="4">
    <source>
        <dbReference type="ARBA" id="ARBA00022975"/>
    </source>
</evidence>
<dbReference type="GO" id="GO:0016597">
    <property type="term" value="F:amino acid binding"/>
    <property type="evidence" value="ECO:0007669"/>
    <property type="project" value="InterPro"/>
</dbReference>
<dbReference type="InterPro" id="IPR006132">
    <property type="entry name" value="Asp/Orn_carbamoyltranf_P-bd"/>
</dbReference>
<dbReference type="InterPro" id="IPR002082">
    <property type="entry name" value="Asp_carbamoyltransf"/>
</dbReference>
<dbReference type="GO" id="GO:0006207">
    <property type="term" value="P:'de novo' pyrimidine nucleobase biosynthetic process"/>
    <property type="evidence" value="ECO:0007669"/>
    <property type="project" value="InterPro"/>
</dbReference>
<dbReference type="Pfam" id="PF02729">
    <property type="entry name" value="OTCace_N"/>
    <property type="match status" value="1"/>
</dbReference>
<dbReference type="GO" id="GO:0006520">
    <property type="term" value="P:amino acid metabolic process"/>
    <property type="evidence" value="ECO:0007669"/>
    <property type="project" value="InterPro"/>
</dbReference>
<evidence type="ECO:0000256" key="6">
    <source>
        <dbReference type="ARBA" id="ARBA00048859"/>
    </source>
</evidence>
<comment type="pathway">
    <text evidence="1 7">Pyrimidine metabolism; UMP biosynthesis via de novo pathway; (S)-dihydroorotate from bicarbonate: step 2/3.</text>
</comment>
<keyword evidence="4 7" id="KW-0665">Pyrimidine biosynthesis</keyword>
<dbReference type="AlphaFoldDB" id="A0A5C5Z8A9"/>
<feature type="binding site" evidence="7">
    <location>
        <position position="148"/>
    </location>
    <ligand>
        <name>carbamoyl phosphate</name>
        <dbReference type="ChEBI" id="CHEBI:58228"/>
    </ligand>
</feature>
<evidence type="ECO:0000256" key="3">
    <source>
        <dbReference type="ARBA" id="ARBA00022679"/>
    </source>
</evidence>
<dbReference type="OrthoDB" id="9802587at2"/>
<dbReference type="PRINTS" id="PR00101">
    <property type="entry name" value="ATCASE"/>
</dbReference>
<dbReference type="Proteomes" id="UP000315010">
    <property type="component" value="Unassembled WGS sequence"/>
</dbReference>
<feature type="binding site" evidence="7">
    <location>
        <position position="120"/>
    </location>
    <ligand>
        <name>carbamoyl phosphate</name>
        <dbReference type="ChEBI" id="CHEBI:58228"/>
    </ligand>
</feature>
<feature type="binding site" evidence="7">
    <location>
        <position position="71"/>
    </location>
    <ligand>
        <name>carbamoyl phosphate</name>
        <dbReference type="ChEBI" id="CHEBI:58228"/>
    </ligand>
</feature>
<dbReference type="GO" id="GO:0044205">
    <property type="term" value="P:'de novo' UMP biosynthetic process"/>
    <property type="evidence" value="ECO:0007669"/>
    <property type="project" value="UniProtKB-UniRule"/>
</dbReference>
<dbReference type="SUPFAM" id="SSF53671">
    <property type="entry name" value="Aspartate/ornithine carbamoyltransferase"/>
    <property type="match status" value="1"/>
</dbReference>
<feature type="binding site" evidence="7">
    <location>
        <position position="70"/>
    </location>
    <ligand>
        <name>carbamoyl phosphate</name>
        <dbReference type="ChEBI" id="CHEBI:58228"/>
    </ligand>
</feature>
<dbReference type="PANTHER" id="PTHR45753:SF6">
    <property type="entry name" value="ASPARTATE CARBAMOYLTRANSFERASE"/>
    <property type="match status" value="1"/>
</dbReference>
<dbReference type="Pfam" id="PF00185">
    <property type="entry name" value="OTCace"/>
    <property type="match status" value="1"/>
</dbReference>
<evidence type="ECO:0000313" key="10">
    <source>
        <dbReference type="EMBL" id="TWT83544.1"/>
    </source>
</evidence>
<feature type="domain" description="Aspartate/ornithine carbamoyltransferase Asp/Orn-binding" evidence="8">
    <location>
        <begin position="167"/>
        <end position="313"/>
    </location>
</feature>
<comment type="function">
    <text evidence="5 7">Catalyzes the condensation of carbamoyl phosphate and aspartate to form carbamoyl aspartate and inorganic phosphate, the committed step in the de novo pyrimidine nucleotide biosynthesis pathway.</text>
</comment>
<comment type="caution">
    <text evidence="10">The sequence shown here is derived from an EMBL/GenBank/DDBJ whole genome shotgun (WGS) entry which is preliminary data.</text>
</comment>
<evidence type="ECO:0000256" key="2">
    <source>
        <dbReference type="ARBA" id="ARBA00008896"/>
    </source>
</evidence>
<dbReference type="GO" id="GO:0004070">
    <property type="term" value="F:aspartate carbamoyltransferase activity"/>
    <property type="evidence" value="ECO:0007669"/>
    <property type="project" value="UniProtKB-UniRule"/>
</dbReference>
<feature type="binding site" evidence="7">
    <location>
        <position position="181"/>
    </location>
    <ligand>
        <name>L-aspartate</name>
        <dbReference type="ChEBI" id="CHEBI:29991"/>
    </ligand>
</feature>
<feature type="binding site" evidence="7">
    <location>
        <position position="277"/>
    </location>
    <ligand>
        <name>carbamoyl phosphate</name>
        <dbReference type="ChEBI" id="CHEBI:58228"/>
    </ligand>
</feature>
<feature type="binding site" evidence="7">
    <location>
        <position position="235"/>
    </location>
    <ligand>
        <name>L-aspartate</name>
        <dbReference type="ChEBI" id="CHEBI:29991"/>
    </ligand>
</feature>
<dbReference type="NCBIfam" id="TIGR00670">
    <property type="entry name" value="asp_carb_tr"/>
    <property type="match status" value="1"/>
</dbReference>
<comment type="similarity">
    <text evidence="2 7">Belongs to the aspartate/ornithine carbamoyltransferase superfamily. ATCase family.</text>
</comment>
<proteinExistence type="inferred from homology"/>
<evidence type="ECO:0000256" key="5">
    <source>
        <dbReference type="ARBA" id="ARBA00043884"/>
    </source>
</evidence>
<name>A0A5C5Z8A9_9BACT</name>
<dbReference type="GO" id="GO:0005829">
    <property type="term" value="C:cytosol"/>
    <property type="evidence" value="ECO:0007669"/>
    <property type="project" value="TreeGrafter"/>
</dbReference>
<dbReference type="NCBIfam" id="NF002032">
    <property type="entry name" value="PRK00856.1"/>
    <property type="match status" value="1"/>
</dbReference>
<dbReference type="Gene3D" id="3.40.50.1370">
    <property type="entry name" value="Aspartate/ornithine carbamoyltransferase"/>
    <property type="match status" value="2"/>
</dbReference>
<organism evidence="10 11">
    <name type="scientific">Novipirellula herctigrandis</name>
    <dbReference type="NCBI Taxonomy" id="2527986"/>
    <lineage>
        <taxon>Bacteria</taxon>
        <taxon>Pseudomonadati</taxon>
        <taxon>Planctomycetota</taxon>
        <taxon>Planctomycetia</taxon>
        <taxon>Pirellulales</taxon>
        <taxon>Pirellulaceae</taxon>
        <taxon>Novipirellula</taxon>
    </lineage>
</organism>
<dbReference type="PRINTS" id="PR00100">
    <property type="entry name" value="AOTCASE"/>
</dbReference>
<gene>
    <name evidence="7 10" type="primary">pyrB</name>
    <name evidence="10" type="ORF">CA13_50100</name>
</gene>
<dbReference type="RefSeq" id="WP_146400788.1">
    <property type="nucleotide sequence ID" value="NZ_SJPJ01000001.1"/>
</dbReference>
<feature type="binding site" evidence="7">
    <location>
        <position position="98"/>
    </location>
    <ligand>
        <name>L-aspartate</name>
        <dbReference type="ChEBI" id="CHEBI:29991"/>
    </ligand>
</feature>